<evidence type="ECO:0000256" key="10">
    <source>
        <dbReference type="SAM" id="Phobius"/>
    </source>
</evidence>
<evidence type="ECO:0000313" key="13">
    <source>
        <dbReference type="Proteomes" id="UP000316388"/>
    </source>
</evidence>
<keyword evidence="8 10" id="KW-0472">Membrane</keyword>
<feature type="transmembrane region" description="Helical" evidence="10">
    <location>
        <begin position="164"/>
        <end position="182"/>
    </location>
</feature>
<dbReference type="GO" id="GO:1902600">
    <property type="term" value="P:proton transmembrane transport"/>
    <property type="evidence" value="ECO:0007669"/>
    <property type="project" value="InterPro"/>
</dbReference>
<dbReference type="GO" id="GO:0015297">
    <property type="term" value="F:antiporter activity"/>
    <property type="evidence" value="ECO:0007669"/>
    <property type="project" value="UniProtKB-KW"/>
</dbReference>
<keyword evidence="4" id="KW-1003">Cell membrane</keyword>
<feature type="transmembrane region" description="Helical" evidence="10">
    <location>
        <begin position="374"/>
        <end position="397"/>
    </location>
</feature>
<dbReference type="PANTHER" id="PTHR32507">
    <property type="entry name" value="NA(+)/H(+) ANTIPORTER 1"/>
    <property type="match status" value="1"/>
</dbReference>
<sequence>MTLSLDFLALPLLTASALLLLSLVAGLFSARLGFSFLLVFLVAGMLLGENGPGGVVFEDFRLAFWVGNVALAVILLDGGLRTRYATFRTGLRPSLLLATAGVAVSAALTGLGAWLLLDLDWRLALLLGAIVGSTDAAAVFALLQTSGVRLNERVASTLEIESGLNDPMAVFLTLALIGLAMTPDTGAARLGWAPLLALVQQFGWGLMLGGGLGWALADGLRLLARLTRPGSGVRALLLLSAGMAVFALTTWVGGSGFLAVYIFGLVVGNRARGSVAPALQAMDGYAWMAQAGMFLLLGLLVTPTEALRTLLPALGVAAVLMLVARPLAVWLCLLPFRFPPREVAFIAWVGLRGAVPIVLAVFPVMAGVDGAKTFFNIAFVVVLASLLLQGATLPWAARRTGVALPDRDDPVAARQVYGDFEVPANTPMAALCRFYGWPMVEDEQLTVGEWFGRTCEHAPVEGDQRRWGPAELSVRRVQGGTIERIGIRLEETGDAGSEGSEGGEGGRDATP</sequence>
<evidence type="ECO:0000256" key="8">
    <source>
        <dbReference type="ARBA" id="ARBA00023136"/>
    </source>
</evidence>
<feature type="transmembrane region" description="Helical" evidence="10">
    <location>
        <begin position="284"/>
        <end position="302"/>
    </location>
</feature>
<keyword evidence="6 10" id="KW-1133">Transmembrane helix</keyword>
<feature type="transmembrane region" description="Helical" evidence="10">
    <location>
        <begin position="94"/>
        <end position="117"/>
    </location>
</feature>
<dbReference type="Pfam" id="PF00999">
    <property type="entry name" value="Na_H_Exchanger"/>
    <property type="match status" value="1"/>
</dbReference>
<evidence type="ECO:0000256" key="9">
    <source>
        <dbReference type="SAM" id="MobiDB-lite"/>
    </source>
</evidence>
<feature type="transmembrane region" description="Helical" evidence="10">
    <location>
        <begin position="309"/>
        <end position="331"/>
    </location>
</feature>
<evidence type="ECO:0000256" key="1">
    <source>
        <dbReference type="ARBA" id="ARBA00004651"/>
    </source>
</evidence>
<dbReference type="PANTHER" id="PTHR32507:SF7">
    <property type="entry name" value="K(+)_H(+) ANTIPORTER NHAP2"/>
    <property type="match status" value="1"/>
</dbReference>
<dbReference type="InterPro" id="IPR038770">
    <property type="entry name" value="Na+/solute_symporter_sf"/>
</dbReference>
<dbReference type="RefSeq" id="WP_185974510.1">
    <property type="nucleotide sequence ID" value="NZ_VJOO01000017.1"/>
</dbReference>
<organism evidence="12 13">
    <name type="scientific">Tepidimonas fonticaldi</name>
    <dbReference type="NCBI Taxonomy" id="1101373"/>
    <lineage>
        <taxon>Bacteria</taxon>
        <taxon>Pseudomonadati</taxon>
        <taxon>Pseudomonadota</taxon>
        <taxon>Betaproteobacteria</taxon>
        <taxon>Burkholderiales</taxon>
        <taxon>Tepidimonas</taxon>
    </lineage>
</organism>
<evidence type="ECO:0000256" key="6">
    <source>
        <dbReference type="ARBA" id="ARBA00022989"/>
    </source>
</evidence>
<dbReference type="Proteomes" id="UP000316388">
    <property type="component" value="Unassembled WGS sequence"/>
</dbReference>
<comment type="caution">
    <text evidence="12">The sequence shown here is derived from an EMBL/GenBank/DDBJ whole genome shotgun (WGS) entry which is preliminary data.</text>
</comment>
<evidence type="ECO:0000256" key="5">
    <source>
        <dbReference type="ARBA" id="ARBA00022692"/>
    </source>
</evidence>
<dbReference type="SMART" id="SM01091">
    <property type="entry name" value="CorC_HlyC"/>
    <property type="match status" value="1"/>
</dbReference>
<feature type="region of interest" description="Disordered" evidence="9">
    <location>
        <begin position="488"/>
        <end position="511"/>
    </location>
</feature>
<name>A0A554XLD2_9BURK</name>
<keyword evidence="3" id="KW-0050">Antiport</keyword>
<gene>
    <name evidence="12" type="primary">nhaP2</name>
    <name evidence="12" type="ORF">Tfont_01845</name>
</gene>
<feature type="transmembrane region" description="Helical" evidence="10">
    <location>
        <begin position="202"/>
        <end position="224"/>
    </location>
</feature>
<dbReference type="GO" id="GO:0050660">
    <property type="term" value="F:flavin adenine dinucleotide binding"/>
    <property type="evidence" value="ECO:0007669"/>
    <property type="project" value="InterPro"/>
</dbReference>
<dbReference type="NCBIfam" id="NF003715">
    <property type="entry name" value="PRK05326.1-2"/>
    <property type="match status" value="1"/>
</dbReference>
<evidence type="ECO:0000256" key="4">
    <source>
        <dbReference type="ARBA" id="ARBA00022475"/>
    </source>
</evidence>
<evidence type="ECO:0000256" key="2">
    <source>
        <dbReference type="ARBA" id="ARBA00022448"/>
    </source>
</evidence>
<evidence type="ECO:0000256" key="7">
    <source>
        <dbReference type="ARBA" id="ARBA00023065"/>
    </source>
</evidence>
<feature type="transmembrane region" description="Helical" evidence="10">
    <location>
        <begin position="12"/>
        <end position="42"/>
    </location>
</feature>
<feature type="transmembrane region" description="Helical" evidence="10">
    <location>
        <begin position="343"/>
        <end position="362"/>
    </location>
</feature>
<dbReference type="InterPro" id="IPR006153">
    <property type="entry name" value="Cation/H_exchanger_TM"/>
</dbReference>
<feature type="transmembrane region" description="Helical" evidence="10">
    <location>
        <begin position="236"/>
        <end position="264"/>
    </location>
</feature>
<accession>A0A554XLD2</accession>
<evidence type="ECO:0000256" key="3">
    <source>
        <dbReference type="ARBA" id="ARBA00022449"/>
    </source>
</evidence>
<dbReference type="GO" id="GO:0005886">
    <property type="term" value="C:plasma membrane"/>
    <property type="evidence" value="ECO:0007669"/>
    <property type="project" value="UniProtKB-SubCell"/>
</dbReference>
<feature type="transmembrane region" description="Helical" evidence="10">
    <location>
        <begin position="123"/>
        <end position="143"/>
    </location>
</feature>
<proteinExistence type="predicted"/>
<feature type="domain" description="Transporter-associated" evidence="11">
    <location>
        <begin position="413"/>
        <end position="491"/>
    </location>
</feature>
<comment type="subcellular location">
    <subcellularLocation>
        <location evidence="1">Cell membrane</location>
        <topology evidence="1">Multi-pass membrane protein</topology>
    </subcellularLocation>
</comment>
<dbReference type="Pfam" id="PF03471">
    <property type="entry name" value="CorC_HlyC"/>
    <property type="match status" value="1"/>
</dbReference>
<protein>
    <submittedName>
        <fullName evidence="12">K(+)/H(+) antiporter NhaP2</fullName>
    </submittedName>
</protein>
<dbReference type="NCBIfam" id="NF003716">
    <property type="entry name" value="PRK05326.1-3"/>
    <property type="match status" value="1"/>
</dbReference>
<dbReference type="AlphaFoldDB" id="A0A554XLD2"/>
<dbReference type="InterPro" id="IPR016169">
    <property type="entry name" value="FAD-bd_PCMH_sub2"/>
</dbReference>
<keyword evidence="2" id="KW-0813">Transport</keyword>
<feature type="transmembrane region" description="Helical" evidence="10">
    <location>
        <begin position="62"/>
        <end position="82"/>
    </location>
</feature>
<reference evidence="12 13" key="1">
    <citation type="submission" date="2019-07" db="EMBL/GenBank/DDBJ databases">
        <title>Tepidimonas fonticaldi AT-A2 draft genome.</title>
        <authorList>
            <person name="Da Costa M.S."/>
            <person name="Froufe H.J.C."/>
            <person name="Egas C."/>
            <person name="Albuquerque L."/>
        </authorList>
    </citation>
    <scope>NUCLEOTIDE SEQUENCE [LARGE SCALE GENOMIC DNA]</scope>
    <source>
        <strain evidence="12 13">AT-A2</strain>
    </source>
</reference>
<dbReference type="EMBL" id="VJOO01000017">
    <property type="protein sequence ID" value="TSE36641.1"/>
    <property type="molecule type" value="Genomic_DNA"/>
</dbReference>
<dbReference type="Gene3D" id="3.30.465.10">
    <property type="match status" value="1"/>
</dbReference>
<dbReference type="SUPFAM" id="SSF56176">
    <property type="entry name" value="FAD-binding/transporter-associated domain-like"/>
    <property type="match status" value="1"/>
</dbReference>
<dbReference type="InterPro" id="IPR036318">
    <property type="entry name" value="FAD-bd_PCMH-like_sf"/>
</dbReference>
<evidence type="ECO:0000313" key="12">
    <source>
        <dbReference type="EMBL" id="TSE36641.1"/>
    </source>
</evidence>
<dbReference type="InterPro" id="IPR005170">
    <property type="entry name" value="Transptr-assoc_dom"/>
</dbReference>
<dbReference type="Gene3D" id="1.20.1530.20">
    <property type="match status" value="1"/>
</dbReference>
<evidence type="ECO:0000259" key="11">
    <source>
        <dbReference type="SMART" id="SM01091"/>
    </source>
</evidence>
<keyword evidence="7" id="KW-0406">Ion transport</keyword>
<keyword evidence="5 10" id="KW-0812">Transmembrane</keyword>